<evidence type="ECO:0008006" key="5">
    <source>
        <dbReference type="Google" id="ProtNLM"/>
    </source>
</evidence>
<organism evidence="3 4">
    <name type="scientific">Patella caerulea</name>
    <name type="common">Rayed Mediterranean limpet</name>
    <dbReference type="NCBI Taxonomy" id="87958"/>
    <lineage>
        <taxon>Eukaryota</taxon>
        <taxon>Metazoa</taxon>
        <taxon>Spiralia</taxon>
        <taxon>Lophotrochozoa</taxon>
        <taxon>Mollusca</taxon>
        <taxon>Gastropoda</taxon>
        <taxon>Patellogastropoda</taxon>
        <taxon>Patelloidea</taxon>
        <taxon>Patellidae</taxon>
        <taxon>Patella</taxon>
    </lineage>
</organism>
<keyword evidence="4" id="KW-1185">Reference proteome</keyword>
<keyword evidence="1" id="KW-0472">Membrane</keyword>
<evidence type="ECO:0000313" key="3">
    <source>
        <dbReference type="EMBL" id="KAK6169879.1"/>
    </source>
</evidence>
<proteinExistence type="predicted"/>
<dbReference type="AlphaFoldDB" id="A0AAN8J781"/>
<name>A0AAN8J781_PATCE</name>
<feature type="signal peptide" evidence="2">
    <location>
        <begin position="1"/>
        <end position="19"/>
    </location>
</feature>
<evidence type="ECO:0000313" key="4">
    <source>
        <dbReference type="Proteomes" id="UP001347796"/>
    </source>
</evidence>
<gene>
    <name evidence="3" type="ORF">SNE40_020852</name>
</gene>
<sequence>MDINSSLLVLILIIRIVNSAPSTYTIKSSSVCYGSDPRCTRHVLGCDEVTSIIGIFQGVYGFKMIGSFCRDVSACSTVNSDNCCSKQKGDCEAVFRPNDIETLYNNCSGQTTCTFNAPRLTAKCSTHTYRSISVYADVKYTCVKDTQIVSLGDRKTIIGDQVYVQYQPTKLDSAADIVECQCLIDSRNRTSVDIDVFALDIRLNSTKEPSCSSVSFIKNGEVLRDMSCRTRLFYHSFEYLLRTSTPLRAKVVISKTSLPKNIWFGFRGLNGDVSLSCSYLSQFIETADEITTPREVTPALLTSRSLDHLFIPTSTQPTITRHETSVTTRIIASNQTTGRVVIENNFTTHSSNITAKDDITIPTTSRPYTNITEDVGNTSIINDVNNITNDVNNITNDANYNKNDVAMDNHDLNNELEKATDKIYETVIIIGSIFGASVVLTSCVVTIYCYLHRRPRDKNEMSEIFQIEDEDRAAFHAYHVIDPACVTNSDTDSKDFMTSRDLSTQIRNSADIEYSQIDVTNGASENIYATPHRFIDLDKLRQNDEFLTTDNDYSHLEADTIQSNTNDVISGYVSDDGYSHLNRHHVVSRTGNDYDYLTHGELKSTDL</sequence>
<comment type="caution">
    <text evidence="3">The sequence shown here is derived from an EMBL/GenBank/DDBJ whole genome shotgun (WGS) entry which is preliminary data.</text>
</comment>
<evidence type="ECO:0000256" key="2">
    <source>
        <dbReference type="SAM" id="SignalP"/>
    </source>
</evidence>
<accession>A0AAN8J781</accession>
<feature type="transmembrane region" description="Helical" evidence="1">
    <location>
        <begin position="427"/>
        <end position="451"/>
    </location>
</feature>
<protein>
    <recommendedName>
        <fullName evidence="5">SUEL-type lectin domain-containing protein</fullName>
    </recommendedName>
</protein>
<evidence type="ECO:0000256" key="1">
    <source>
        <dbReference type="SAM" id="Phobius"/>
    </source>
</evidence>
<keyword evidence="1" id="KW-1133">Transmembrane helix</keyword>
<keyword evidence="2" id="KW-0732">Signal</keyword>
<feature type="chain" id="PRO_5042866614" description="SUEL-type lectin domain-containing protein" evidence="2">
    <location>
        <begin position="20"/>
        <end position="607"/>
    </location>
</feature>
<reference evidence="3 4" key="1">
    <citation type="submission" date="2024-01" db="EMBL/GenBank/DDBJ databases">
        <title>The genome of the rayed Mediterranean limpet Patella caerulea (Linnaeus, 1758).</title>
        <authorList>
            <person name="Anh-Thu Weber A."/>
            <person name="Halstead-Nussloch G."/>
        </authorList>
    </citation>
    <scope>NUCLEOTIDE SEQUENCE [LARGE SCALE GENOMIC DNA]</scope>
    <source>
        <strain evidence="3">AATW-2023a</strain>
        <tissue evidence="3">Whole specimen</tissue>
    </source>
</reference>
<dbReference type="Proteomes" id="UP001347796">
    <property type="component" value="Unassembled WGS sequence"/>
</dbReference>
<keyword evidence="1" id="KW-0812">Transmembrane</keyword>
<dbReference type="EMBL" id="JAZGQO010000015">
    <property type="protein sequence ID" value="KAK6169879.1"/>
    <property type="molecule type" value="Genomic_DNA"/>
</dbReference>